<protein>
    <recommendedName>
        <fullName evidence="1">DUF4357 domain-containing protein</fullName>
    </recommendedName>
</protein>
<dbReference type="AlphaFoldDB" id="A0A235B6N8"/>
<proteinExistence type="predicted"/>
<evidence type="ECO:0000259" key="1">
    <source>
        <dbReference type="Pfam" id="PF14267"/>
    </source>
</evidence>
<dbReference type="EMBL" id="NOWF01000007">
    <property type="protein sequence ID" value="OYD07275.1"/>
    <property type="molecule type" value="Genomic_DNA"/>
</dbReference>
<dbReference type="OrthoDB" id="2656488at2"/>
<evidence type="ECO:0000313" key="2">
    <source>
        <dbReference type="EMBL" id="OYD07275.1"/>
    </source>
</evidence>
<accession>A0A235B6N8</accession>
<comment type="caution">
    <text evidence="2">The sequence shown here is derived from an EMBL/GenBank/DDBJ whole genome shotgun (WGS) entry which is preliminary data.</text>
</comment>
<evidence type="ECO:0000313" key="3">
    <source>
        <dbReference type="Proteomes" id="UP000215459"/>
    </source>
</evidence>
<keyword evidence="3" id="KW-1185">Reference proteome</keyword>
<gene>
    <name evidence="2" type="ORF">CHM34_12920</name>
</gene>
<name>A0A235B6N8_9BACL</name>
<feature type="domain" description="DUF4357" evidence="1">
    <location>
        <begin position="221"/>
        <end position="274"/>
    </location>
</feature>
<reference evidence="2 3" key="1">
    <citation type="submission" date="2017-07" db="EMBL/GenBank/DDBJ databases">
        <title>The genome sequence of Paludifilum halophilum highlights mechanisms for microbial adaptation to high salt environemnts.</title>
        <authorList>
            <person name="Belbahri L."/>
        </authorList>
    </citation>
    <scope>NUCLEOTIDE SEQUENCE [LARGE SCALE GENOMIC DNA]</scope>
    <source>
        <strain evidence="2 3">DSM 102817</strain>
    </source>
</reference>
<dbReference type="InterPro" id="IPR025579">
    <property type="entry name" value="DUF4357"/>
</dbReference>
<dbReference type="Pfam" id="PF14267">
    <property type="entry name" value="DUF4357"/>
    <property type="match status" value="1"/>
</dbReference>
<dbReference type="CDD" id="cd10447">
    <property type="entry name" value="GIY-YIG_unchar_2"/>
    <property type="match status" value="1"/>
</dbReference>
<dbReference type="RefSeq" id="WP_094265019.1">
    <property type="nucleotide sequence ID" value="NZ_NOWF01000007.1"/>
</dbReference>
<organism evidence="2 3">
    <name type="scientific">Paludifilum halophilum</name>
    <dbReference type="NCBI Taxonomy" id="1642702"/>
    <lineage>
        <taxon>Bacteria</taxon>
        <taxon>Bacillati</taxon>
        <taxon>Bacillota</taxon>
        <taxon>Bacilli</taxon>
        <taxon>Bacillales</taxon>
        <taxon>Thermoactinomycetaceae</taxon>
        <taxon>Paludifilum</taxon>
    </lineage>
</organism>
<sequence length="280" mass="32235">MNRRPKTIQIFLPEGSPSSIKIASITSRMIQAIFIPRSQLQKAGKREEVKQVGIYFLFGKSEDRSKPQVYVGEAENCYDRLLQHHKKKDFWNAAVAVTTKAKQFTKTDVKFLESHAYRQLEEKKRYEVINHTVPTQPYVSEPDMADLYDHFDTIKVLLSTLGYPVFEDLKKPKEREIFYCERAGFVGKGQYTSEGFVVLSGTQMPKDTVKSVEGTRIPKVRQRLVEGAIVRDKGDHYLFTENHLFSSPSAAASVVLGRSANGWMEWKDKQERTLHELKRQ</sequence>
<dbReference type="Proteomes" id="UP000215459">
    <property type="component" value="Unassembled WGS sequence"/>
</dbReference>